<comment type="similarity">
    <text evidence="2 12">Belongs to the ATPase alpha/beta chains family.</text>
</comment>
<dbReference type="EMBL" id="SMGQ01000018">
    <property type="protein sequence ID" value="TCK87902.1"/>
    <property type="molecule type" value="Genomic_DNA"/>
</dbReference>
<dbReference type="SUPFAM" id="SSF47917">
    <property type="entry name" value="C-terminal domain of alpha and beta subunits of F1 ATP synthase"/>
    <property type="match status" value="1"/>
</dbReference>
<comment type="catalytic activity">
    <reaction evidence="12">
        <text>ATP + H2O + 4 H(+)(in) = ADP + phosphate + 5 H(+)(out)</text>
        <dbReference type="Rhea" id="RHEA:57720"/>
        <dbReference type="ChEBI" id="CHEBI:15377"/>
        <dbReference type="ChEBI" id="CHEBI:15378"/>
        <dbReference type="ChEBI" id="CHEBI:30616"/>
        <dbReference type="ChEBI" id="CHEBI:43474"/>
        <dbReference type="ChEBI" id="CHEBI:456216"/>
        <dbReference type="EC" id="7.1.2.2"/>
    </reaction>
</comment>
<dbReference type="AlphaFoldDB" id="A0A4R1M920"/>
<dbReference type="GO" id="GO:0005886">
    <property type="term" value="C:plasma membrane"/>
    <property type="evidence" value="ECO:0007669"/>
    <property type="project" value="UniProtKB-SubCell"/>
</dbReference>
<dbReference type="RefSeq" id="WP_132283396.1">
    <property type="nucleotide sequence ID" value="NZ_SMGQ01000018.1"/>
</dbReference>
<dbReference type="SUPFAM" id="SSF52540">
    <property type="entry name" value="P-loop containing nucleoside triphosphate hydrolases"/>
    <property type="match status" value="1"/>
</dbReference>
<evidence type="ECO:0000259" key="13">
    <source>
        <dbReference type="Pfam" id="PF00006"/>
    </source>
</evidence>
<feature type="binding site" evidence="12">
    <location>
        <begin position="169"/>
        <end position="176"/>
    </location>
    <ligand>
        <name>ATP</name>
        <dbReference type="ChEBI" id="CHEBI:30616"/>
    </ligand>
</feature>
<dbReference type="HAMAP" id="MF_01346">
    <property type="entry name" value="ATP_synth_alpha_bact"/>
    <property type="match status" value="1"/>
</dbReference>
<dbReference type="InterPro" id="IPR038376">
    <property type="entry name" value="ATP_synth_asu_C_sf"/>
</dbReference>
<evidence type="ECO:0000256" key="2">
    <source>
        <dbReference type="ARBA" id="ARBA00008936"/>
    </source>
</evidence>
<keyword evidence="3 12" id="KW-0813">Transport</keyword>
<dbReference type="CDD" id="cd18116">
    <property type="entry name" value="ATP-synt_F1_alpha_N"/>
    <property type="match status" value="1"/>
</dbReference>
<evidence type="ECO:0000259" key="15">
    <source>
        <dbReference type="Pfam" id="PF02874"/>
    </source>
</evidence>
<feature type="site" description="Required for activity" evidence="12">
    <location>
        <position position="362"/>
    </location>
</feature>
<keyword evidence="9 12" id="KW-0472">Membrane</keyword>
<keyword evidence="17" id="KW-1185">Reference proteome</keyword>
<dbReference type="InterPro" id="IPR036121">
    <property type="entry name" value="ATPase_F1/V1/A1_a/bsu_N_sf"/>
</dbReference>
<dbReference type="InterPro" id="IPR005294">
    <property type="entry name" value="ATP_synth_F1_asu"/>
</dbReference>
<proteinExistence type="inferred from homology"/>
<dbReference type="InterPro" id="IPR004100">
    <property type="entry name" value="ATPase_F1/V1/A1_a/bsu_N"/>
</dbReference>
<dbReference type="GO" id="GO:0043531">
    <property type="term" value="F:ADP binding"/>
    <property type="evidence" value="ECO:0007669"/>
    <property type="project" value="TreeGrafter"/>
</dbReference>
<evidence type="ECO:0000256" key="7">
    <source>
        <dbReference type="ARBA" id="ARBA00022967"/>
    </source>
</evidence>
<evidence type="ECO:0000256" key="10">
    <source>
        <dbReference type="ARBA" id="ARBA00023196"/>
    </source>
</evidence>
<evidence type="ECO:0000259" key="14">
    <source>
        <dbReference type="Pfam" id="PF00306"/>
    </source>
</evidence>
<dbReference type="PROSITE" id="PS00152">
    <property type="entry name" value="ATPASE_ALPHA_BETA"/>
    <property type="match status" value="1"/>
</dbReference>
<dbReference type="PANTHER" id="PTHR48082">
    <property type="entry name" value="ATP SYNTHASE SUBUNIT ALPHA, MITOCHONDRIAL"/>
    <property type="match status" value="1"/>
</dbReference>
<keyword evidence="4 12" id="KW-1003">Cell membrane</keyword>
<comment type="subcellular location">
    <subcellularLocation>
        <location evidence="12">Cell membrane</location>
        <topology evidence="12">Peripheral membrane protein</topology>
    </subcellularLocation>
    <subcellularLocation>
        <location evidence="1">Membrane</location>
        <topology evidence="1">Peripheral membrane protein</topology>
    </subcellularLocation>
</comment>
<sequence length="504" mass="55259">MNLKPEEISSVIKEQIKRYKNDLEVSDVGTIIQVADGIARIHGLEKAMAGELLEFPGDVYGMVLNLEQDNVGAVLLGDDESIREGAVVKATGRVVEVPVGDALIGRVVNALGQPIDGKGPIQTDKYRKIERVAPGVIERKSVDTPLQTGIKAVDSMVPIGRGQRELIIGDRQTGKTAVAIDTIINQKDEDVLCIYVAIGQKASTVAQIVNTLEEYGAMDYTTIVTSTASELAPLQYISPYSGCTIGEEWMENGKDVLIIYDDLSKHAVAYRAMSLLLRRPPGREAYPGDVFYLHSRLLERAARLSDENGGGSLTALPIIETQAGDVSAYIPTNVISITDGQIYLETELFNAGIRPAINPGLSVSRVGGAAQIKAMKKIAGPIRVELAQYRELAAFAQFGSDLDKDTKEKLAQGERIMEVLKQPQYEPMSVADQVLILYAVTKKYLMDIDIDKIQLFQNKFFEFVETKYSDLQKAILESGSITDEIEGTVIKAIEEFKQEFLKEV</sequence>
<feature type="domain" description="ATPase F1/V1/A1 complex alpha/beta subunit nucleotide-binding" evidence="13">
    <location>
        <begin position="149"/>
        <end position="364"/>
    </location>
</feature>
<dbReference type="FunFam" id="1.20.150.20:FF:000001">
    <property type="entry name" value="ATP synthase subunit alpha"/>
    <property type="match status" value="1"/>
</dbReference>
<evidence type="ECO:0000256" key="4">
    <source>
        <dbReference type="ARBA" id="ARBA00022475"/>
    </source>
</evidence>
<evidence type="ECO:0000256" key="9">
    <source>
        <dbReference type="ARBA" id="ARBA00023136"/>
    </source>
</evidence>
<dbReference type="NCBIfam" id="NF009884">
    <property type="entry name" value="PRK13343.1"/>
    <property type="match status" value="1"/>
</dbReference>
<keyword evidence="5 12" id="KW-0547">Nucleotide-binding</keyword>
<dbReference type="CDD" id="cd18113">
    <property type="entry name" value="ATP-synt_F1_alpha_C"/>
    <property type="match status" value="1"/>
</dbReference>
<evidence type="ECO:0000313" key="16">
    <source>
        <dbReference type="EMBL" id="TCK87902.1"/>
    </source>
</evidence>
<keyword evidence="11 12" id="KW-0066">ATP synthesis</keyword>
<dbReference type="Gene3D" id="1.20.150.20">
    <property type="entry name" value="ATP synthase alpha/beta chain, C-terminal domain"/>
    <property type="match status" value="1"/>
</dbReference>
<dbReference type="GO" id="GO:0046933">
    <property type="term" value="F:proton-transporting ATP synthase activity, rotational mechanism"/>
    <property type="evidence" value="ECO:0007669"/>
    <property type="project" value="UniProtKB-UniRule"/>
</dbReference>
<reference evidence="16 17" key="1">
    <citation type="submission" date="2019-03" db="EMBL/GenBank/DDBJ databases">
        <title>Genomic Encyclopedia of Type Strains, Phase IV (KMG-IV): sequencing the most valuable type-strain genomes for metagenomic binning, comparative biology and taxonomic classification.</title>
        <authorList>
            <person name="Goeker M."/>
        </authorList>
    </citation>
    <scope>NUCLEOTIDE SEQUENCE [LARGE SCALE GENOMIC DNA]</scope>
    <source>
        <strain evidence="16 17">DSM 24176</strain>
    </source>
</reference>
<dbReference type="Pfam" id="PF02874">
    <property type="entry name" value="ATP-synt_ab_N"/>
    <property type="match status" value="1"/>
</dbReference>
<feature type="domain" description="ATP synthase alpha subunit C-terminal" evidence="14">
    <location>
        <begin position="371"/>
        <end position="496"/>
    </location>
</feature>
<gene>
    <name evidence="12" type="primary">atpA</name>
    <name evidence="16" type="ORF">EDC19_2746</name>
</gene>
<organism evidence="16 17">
    <name type="scientific">Natranaerovirga hydrolytica</name>
    <dbReference type="NCBI Taxonomy" id="680378"/>
    <lineage>
        <taxon>Bacteria</taxon>
        <taxon>Bacillati</taxon>
        <taxon>Bacillota</taxon>
        <taxon>Clostridia</taxon>
        <taxon>Lachnospirales</taxon>
        <taxon>Natranaerovirgaceae</taxon>
        <taxon>Natranaerovirga</taxon>
    </lineage>
</organism>
<dbReference type="CDD" id="cd01132">
    <property type="entry name" value="F1-ATPase_alpha_CD"/>
    <property type="match status" value="1"/>
</dbReference>
<name>A0A4R1M920_9FIRM</name>
<dbReference type="InterPro" id="IPR027417">
    <property type="entry name" value="P-loop_NTPase"/>
</dbReference>
<dbReference type="PANTHER" id="PTHR48082:SF2">
    <property type="entry name" value="ATP SYNTHASE SUBUNIT ALPHA, MITOCHONDRIAL"/>
    <property type="match status" value="1"/>
</dbReference>
<dbReference type="Pfam" id="PF00006">
    <property type="entry name" value="ATP-synt_ab"/>
    <property type="match status" value="1"/>
</dbReference>
<keyword evidence="12" id="KW-0375">Hydrogen ion transport</keyword>
<comment type="function">
    <text evidence="12">Produces ATP from ADP in the presence of a proton gradient across the membrane. The alpha chain is a regulatory subunit.</text>
</comment>
<evidence type="ECO:0000256" key="3">
    <source>
        <dbReference type="ARBA" id="ARBA00022448"/>
    </source>
</evidence>
<dbReference type="Gene3D" id="2.40.30.20">
    <property type="match status" value="1"/>
</dbReference>
<dbReference type="InterPro" id="IPR023366">
    <property type="entry name" value="ATP_synth_asu-like_sf"/>
</dbReference>
<dbReference type="NCBIfam" id="TIGR00962">
    <property type="entry name" value="atpA"/>
    <property type="match status" value="1"/>
</dbReference>
<dbReference type="Pfam" id="PF00306">
    <property type="entry name" value="ATP-synt_ab_C"/>
    <property type="match status" value="1"/>
</dbReference>
<keyword evidence="10 12" id="KW-0139">CF(1)</keyword>
<dbReference type="OrthoDB" id="9803053at2"/>
<keyword evidence="8 12" id="KW-0406">Ion transport</keyword>
<dbReference type="FunFam" id="3.40.50.300:FF:000002">
    <property type="entry name" value="ATP synthase subunit alpha"/>
    <property type="match status" value="1"/>
</dbReference>
<keyword evidence="7 12" id="KW-1278">Translocase</keyword>
<evidence type="ECO:0000256" key="1">
    <source>
        <dbReference type="ARBA" id="ARBA00004170"/>
    </source>
</evidence>
<feature type="domain" description="ATPase F1/V1/A1 complex alpha/beta subunit N-terminal" evidence="15">
    <location>
        <begin position="25"/>
        <end position="92"/>
    </location>
</feature>
<dbReference type="FunFam" id="2.40.30.20:FF:000001">
    <property type="entry name" value="ATP synthase subunit alpha"/>
    <property type="match status" value="1"/>
</dbReference>
<dbReference type="InterPro" id="IPR000194">
    <property type="entry name" value="ATPase_F1/V1/A1_a/bsu_nucl-bd"/>
</dbReference>
<dbReference type="SUPFAM" id="SSF50615">
    <property type="entry name" value="N-terminal domain of alpha and beta subunits of F1 ATP synthase"/>
    <property type="match status" value="1"/>
</dbReference>
<evidence type="ECO:0000256" key="12">
    <source>
        <dbReference type="HAMAP-Rule" id="MF_01346"/>
    </source>
</evidence>
<dbReference type="InterPro" id="IPR000793">
    <property type="entry name" value="ATP_synth_asu_C"/>
</dbReference>
<accession>A0A4R1M920</accession>
<dbReference type="Gene3D" id="3.40.50.300">
    <property type="entry name" value="P-loop containing nucleotide triphosphate hydrolases"/>
    <property type="match status" value="1"/>
</dbReference>
<dbReference type="InterPro" id="IPR020003">
    <property type="entry name" value="ATPase_a/bsu_AS"/>
</dbReference>
<dbReference type="PIRSF" id="PIRSF039088">
    <property type="entry name" value="F_ATPase_subunit_alpha"/>
    <property type="match status" value="1"/>
</dbReference>
<dbReference type="Proteomes" id="UP000294545">
    <property type="component" value="Unassembled WGS sequence"/>
</dbReference>
<evidence type="ECO:0000256" key="6">
    <source>
        <dbReference type="ARBA" id="ARBA00022840"/>
    </source>
</evidence>
<comment type="caution">
    <text evidence="16">The sequence shown here is derived from an EMBL/GenBank/DDBJ whole genome shotgun (WGS) entry which is preliminary data.</text>
</comment>
<dbReference type="EC" id="7.1.2.2" evidence="12"/>
<protein>
    <recommendedName>
        <fullName evidence="12">ATP synthase subunit alpha</fullName>
        <ecNumber evidence="12">7.1.2.2</ecNumber>
    </recommendedName>
    <alternativeName>
        <fullName evidence="12">ATP synthase F1 sector subunit alpha</fullName>
    </alternativeName>
    <alternativeName>
        <fullName evidence="12">F-ATPase subunit alpha</fullName>
    </alternativeName>
</protein>
<dbReference type="InterPro" id="IPR033732">
    <property type="entry name" value="ATP_synth_F1_a_nt-bd_dom"/>
</dbReference>
<evidence type="ECO:0000256" key="5">
    <source>
        <dbReference type="ARBA" id="ARBA00022741"/>
    </source>
</evidence>
<dbReference type="GO" id="GO:0005524">
    <property type="term" value="F:ATP binding"/>
    <property type="evidence" value="ECO:0007669"/>
    <property type="project" value="UniProtKB-UniRule"/>
</dbReference>
<evidence type="ECO:0000313" key="17">
    <source>
        <dbReference type="Proteomes" id="UP000294545"/>
    </source>
</evidence>
<keyword evidence="6 12" id="KW-0067">ATP-binding</keyword>
<evidence type="ECO:0000256" key="8">
    <source>
        <dbReference type="ARBA" id="ARBA00023065"/>
    </source>
</evidence>
<dbReference type="GO" id="GO:0045259">
    <property type="term" value="C:proton-transporting ATP synthase complex"/>
    <property type="evidence" value="ECO:0007669"/>
    <property type="project" value="UniProtKB-KW"/>
</dbReference>
<evidence type="ECO:0000256" key="11">
    <source>
        <dbReference type="ARBA" id="ARBA00023310"/>
    </source>
</evidence>